<dbReference type="Proteomes" id="UP000584642">
    <property type="component" value="Unassembled WGS sequence"/>
</dbReference>
<proteinExistence type="predicted"/>
<protein>
    <submittedName>
        <fullName evidence="2">Cupin domain-containing protein</fullName>
    </submittedName>
</protein>
<organism evidence="2 3">
    <name type="scientific">Azospirillum oleiclasticum</name>
    <dbReference type="NCBI Taxonomy" id="2735135"/>
    <lineage>
        <taxon>Bacteria</taxon>
        <taxon>Pseudomonadati</taxon>
        <taxon>Pseudomonadota</taxon>
        <taxon>Alphaproteobacteria</taxon>
        <taxon>Rhodospirillales</taxon>
        <taxon>Azospirillaceae</taxon>
        <taxon>Azospirillum</taxon>
    </lineage>
</organism>
<dbReference type="SUPFAM" id="SSF51182">
    <property type="entry name" value="RmlC-like cupins"/>
    <property type="match status" value="1"/>
</dbReference>
<keyword evidence="3" id="KW-1185">Reference proteome</keyword>
<dbReference type="Gene3D" id="2.60.120.10">
    <property type="entry name" value="Jelly Rolls"/>
    <property type="match status" value="1"/>
</dbReference>
<evidence type="ECO:0000259" key="1">
    <source>
        <dbReference type="Pfam" id="PF07883"/>
    </source>
</evidence>
<accession>A0ABX2T732</accession>
<feature type="domain" description="Cupin type-2" evidence="1">
    <location>
        <begin position="36"/>
        <end position="92"/>
    </location>
</feature>
<name>A0ABX2T732_9PROT</name>
<sequence length="105" mass="11695">MPRTEAVSWNDVPVVPADGIERREIVGDGASLKRIDIEAGVIAGRHSHDHEQFLLVLEGHAILRVESGTIELRPGMVVRFEPEAWHGAEFVEKTVLIEVNLRPAR</sequence>
<dbReference type="Pfam" id="PF07883">
    <property type="entry name" value="Cupin_2"/>
    <property type="match status" value="1"/>
</dbReference>
<evidence type="ECO:0000313" key="3">
    <source>
        <dbReference type="Proteomes" id="UP000584642"/>
    </source>
</evidence>
<dbReference type="InterPro" id="IPR011051">
    <property type="entry name" value="RmlC_Cupin_sf"/>
</dbReference>
<comment type="caution">
    <text evidence="2">The sequence shown here is derived from an EMBL/GenBank/DDBJ whole genome shotgun (WGS) entry which is preliminary data.</text>
</comment>
<dbReference type="InterPro" id="IPR014710">
    <property type="entry name" value="RmlC-like_jellyroll"/>
</dbReference>
<dbReference type="EMBL" id="JABFDB010000005">
    <property type="protein sequence ID" value="NYZ20004.1"/>
    <property type="molecule type" value="Genomic_DNA"/>
</dbReference>
<dbReference type="RefSeq" id="WP_180281775.1">
    <property type="nucleotide sequence ID" value="NZ_JABFDB010000005.1"/>
</dbReference>
<reference evidence="2 3" key="1">
    <citation type="submission" date="2020-05" db="EMBL/GenBank/DDBJ databases">
        <title>Azospirillum oleiclasticum sp. nov, a nitrogen-fixing and heavy crude oil-emulsifying bacterium isolated from the crude oil of Yumen Oilfield.</title>
        <authorList>
            <person name="Wu D."/>
            <person name="Cai M."/>
            <person name="Zhang X."/>
        </authorList>
    </citation>
    <scope>NUCLEOTIDE SEQUENCE [LARGE SCALE GENOMIC DNA]</scope>
    <source>
        <strain evidence="2 3">ROY-1-1-2</strain>
    </source>
</reference>
<evidence type="ECO:0000313" key="2">
    <source>
        <dbReference type="EMBL" id="NYZ20004.1"/>
    </source>
</evidence>
<gene>
    <name evidence="2" type="ORF">HND93_09785</name>
</gene>
<dbReference type="InterPro" id="IPR013096">
    <property type="entry name" value="Cupin_2"/>
</dbReference>